<protein>
    <submittedName>
        <fullName evidence="1">Uncharacterized protein</fullName>
    </submittedName>
</protein>
<evidence type="ECO:0000313" key="1">
    <source>
        <dbReference type="EMBL" id="KAA6402313.1"/>
    </source>
</evidence>
<dbReference type="AlphaFoldDB" id="A0A5J4X5N2"/>
<comment type="caution">
    <text evidence="1">The sequence shown here is derived from an EMBL/GenBank/DDBJ whole genome shotgun (WGS) entry which is preliminary data.</text>
</comment>
<dbReference type="EMBL" id="SNRW01000255">
    <property type="protein sequence ID" value="KAA6402313.1"/>
    <property type="molecule type" value="Genomic_DNA"/>
</dbReference>
<sequence length="308" mass="35345">MEHFDFLIGWEDQLLTAEKYDEVTPHPWLENEYRTRCQFFCKGVFKVCIYSKCNESGELLCSSKSSHRYLHCCCSVEGETCKFEKRIDHLKSNFHPDCIGNKLYYQQIKSSSERVNIAVARLSRIHGVPFEVCASKEMTQIQIEAMNLQKSFLSEKPETLLPHTTAVIIRKTMIEEAHMYLRERLSIYQGQIVTLILDGGLLAHVHVVVVLITSPIIDAPPALICLYTGPVTADGFARLVAQITKDLKDLDITVGGFTTDGHQHSMLAYHCFQKKITLNIFQKVWLSLFSIDVQDIIWIVRYEIRLNV</sequence>
<dbReference type="Proteomes" id="UP000324800">
    <property type="component" value="Unassembled WGS sequence"/>
</dbReference>
<accession>A0A5J4X5N2</accession>
<reference evidence="1 2" key="1">
    <citation type="submission" date="2019-03" db="EMBL/GenBank/DDBJ databases">
        <title>Single cell metagenomics reveals metabolic interactions within the superorganism composed of flagellate Streblomastix strix and complex community of Bacteroidetes bacteria on its surface.</title>
        <authorList>
            <person name="Treitli S.C."/>
            <person name="Kolisko M."/>
            <person name="Husnik F."/>
            <person name="Keeling P."/>
            <person name="Hampl V."/>
        </authorList>
    </citation>
    <scope>NUCLEOTIDE SEQUENCE [LARGE SCALE GENOMIC DNA]</scope>
    <source>
        <strain evidence="1">ST1C</strain>
    </source>
</reference>
<gene>
    <name evidence="1" type="ORF">EZS28_002158</name>
</gene>
<evidence type="ECO:0000313" key="2">
    <source>
        <dbReference type="Proteomes" id="UP000324800"/>
    </source>
</evidence>
<name>A0A5J4X5N2_9EUKA</name>
<organism evidence="1 2">
    <name type="scientific">Streblomastix strix</name>
    <dbReference type="NCBI Taxonomy" id="222440"/>
    <lineage>
        <taxon>Eukaryota</taxon>
        <taxon>Metamonada</taxon>
        <taxon>Preaxostyla</taxon>
        <taxon>Oxymonadida</taxon>
        <taxon>Streblomastigidae</taxon>
        <taxon>Streblomastix</taxon>
    </lineage>
</organism>
<proteinExistence type="predicted"/>